<dbReference type="PROSITE" id="PS00018">
    <property type="entry name" value="EF_HAND_1"/>
    <property type="match status" value="2"/>
</dbReference>
<dbReference type="InterPro" id="IPR002048">
    <property type="entry name" value="EF_hand_dom"/>
</dbReference>
<evidence type="ECO:0000313" key="8">
    <source>
        <dbReference type="Proteomes" id="UP000037460"/>
    </source>
</evidence>
<evidence type="ECO:0000256" key="2">
    <source>
        <dbReference type="ARBA" id="ARBA00022737"/>
    </source>
</evidence>
<keyword evidence="1" id="KW-0479">Metal-binding</keyword>
<dbReference type="EMBL" id="JWZX01002334">
    <property type="protein sequence ID" value="KOO29901.1"/>
    <property type="molecule type" value="Genomic_DNA"/>
</dbReference>
<keyword evidence="4" id="KW-0175">Coiled coil</keyword>
<evidence type="ECO:0000256" key="4">
    <source>
        <dbReference type="SAM" id="Coils"/>
    </source>
</evidence>
<keyword evidence="2" id="KW-0677">Repeat</keyword>
<dbReference type="PROSITE" id="PS50222">
    <property type="entry name" value="EF_HAND_2"/>
    <property type="match status" value="2"/>
</dbReference>
<feature type="domain" description="EF-hand" evidence="6">
    <location>
        <begin position="5"/>
        <end position="40"/>
    </location>
</feature>
<dbReference type="GO" id="GO:0005509">
    <property type="term" value="F:calcium ion binding"/>
    <property type="evidence" value="ECO:0007669"/>
    <property type="project" value="InterPro"/>
</dbReference>
<gene>
    <name evidence="7" type="ORF">Ctob_007374</name>
</gene>
<dbReference type="PANTHER" id="PTHR45942">
    <property type="entry name" value="PROTEIN PHOSPATASE 3 REGULATORY SUBUNIT B ALPHA ISOFORM TYPE 1"/>
    <property type="match status" value="1"/>
</dbReference>
<keyword evidence="8" id="KW-1185">Reference proteome</keyword>
<evidence type="ECO:0000256" key="1">
    <source>
        <dbReference type="ARBA" id="ARBA00022723"/>
    </source>
</evidence>
<evidence type="ECO:0000313" key="7">
    <source>
        <dbReference type="EMBL" id="KOO29901.1"/>
    </source>
</evidence>
<dbReference type="Proteomes" id="UP000037460">
    <property type="component" value="Unassembled WGS sequence"/>
</dbReference>
<dbReference type="SUPFAM" id="SSF47473">
    <property type="entry name" value="EF-hand"/>
    <property type="match status" value="1"/>
</dbReference>
<keyword evidence="3" id="KW-0106">Calcium</keyword>
<evidence type="ECO:0000256" key="5">
    <source>
        <dbReference type="SAM" id="MobiDB-lite"/>
    </source>
</evidence>
<accession>A0A0M0JTB4</accession>
<dbReference type="InterPro" id="IPR011992">
    <property type="entry name" value="EF-hand-dom_pair"/>
</dbReference>
<dbReference type="Gene3D" id="1.10.238.10">
    <property type="entry name" value="EF-hand"/>
    <property type="match status" value="1"/>
</dbReference>
<name>A0A0M0JTB4_9EUKA</name>
<reference evidence="8" key="1">
    <citation type="journal article" date="2015" name="PLoS Genet.">
        <title>Genome Sequence and Transcriptome Analyses of Chrysochromulina tobin: Metabolic Tools for Enhanced Algal Fitness in the Prominent Order Prymnesiales (Haptophyceae).</title>
        <authorList>
            <person name="Hovde B.T."/>
            <person name="Deodato C.R."/>
            <person name="Hunsperger H.M."/>
            <person name="Ryken S.A."/>
            <person name="Yost W."/>
            <person name="Jha R.K."/>
            <person name="Patterson J."/>
            <person name="Monnat R.J. Jr."/>
            <person name="Barlow S.B."/>
            <person name="Starkenburg S.R."/>
            <person name="Cattolico R.A."/>
        </authorList>
    </citation>
    <scope>NUCLEOTIDE SEQUENCE</scope>
    <source>
        <strain evidence="8">CCMP291</strain>
    </source>
</reference>
<proteinExistence type="predicted"/>
<sequence length="414" mass="47368">MSDSELRAKLRPIFDKFDIDGSGMVSPDEIATMVKMLKMQMTDEQLVQLMVDADPDGSGAIDFDEFMAVLSKQLGEGKSDGLASVFSGASSMFGFLNPSLGGRGRAPPSPPGWLRGMPPLGQPQEAAPLRLSAIGYTQWVVQSSNRSTADGMREEEMLRKAFKAEQKARFLAAQHRRVRAIKLHERVGQKKAAELCEHKRQYNQQLQQHLNAMQRYTNQKDAYEIYQKARTVKDGHQKQRLQREDENRKLADSGAAHENHEAREMRREQARVTRERVLAEKRQMAQHVQDETRPSVRQEGRNMFQAQRDAAAQAVAELTAENRGRIAFAKQEFVRENEQTHQEVQAMTRKARRARFELGSQRQQEADELRRKLEAERDRKRQLSGETSSWLLERHLSVFESRFASEEHAEKVAV</sequence>
<dbReference type="OrthoDB" id="26525at2759"/>
<dbReference type="SMART" id="SM00054">
    <property type="entry name" value="EFh"/>
    <property type="match status" value="2"/>
</dbReference>
<evidence type="ECO:0000259" key="6">
    <source>
        <dbReference type="PROSITE" id="PS50222"/>
    </source>
</evidence>
<evidence type="ECO:0000256" key="3">
    <source>
        <dbReference type="ARBA" id="ARBA00022837"/>
    </source>
</evidence>
<protein>
    <submittedName>
        <fullName evidence="7">Calmodulin-like protein 8</fullName>
    </submittedName>
</protein>
<dbReference type="Pfam" id="PF13499">
    <property type="entry name" value="EF-hand_7"/>
    <property type="match status" value="1"/>
</dbReference>
<feature type="region of interest" description="Disordered" evidence="5">
    <location>
        <begin position="233"/>
        <end position="270"/>
    </location>
</feature>
<organism evidence="7 8">
    <name type="scientific">Chrysochromulina tobinii</name>
    <dbReference type="NCBI Taxonomy" id="1460289"/>
    <lineage>
        <taxon>Eukaryota</taxon>
        <taxon>Haptista</taxon>
        <taxon>Haptophyta</taxon>
        <taxon>Prymnesiophyceae</taxon>
        <taxon>Prymnesiales</taxon>
        <taxon>Chrysochromulinaceae</taxon>
        <taxon>Chrysochromulina</taxon>
    </lineage>
</organism>
<comment type="caution">
    <text evidence="7">The sequence shown here is derived from an EMBL/GenBank/DDBJ whole genome shotgun (WGS) entry which is preliminary data.</text>
</comment>
<dbReference type="InterPro" id="IPR018247">
    <property type="entry name" value="EF_Hand_1_Ca_BS"/>
</dbReference>
<feature type="domain" description="EF-hand" evidence="6">
    <location>
        <begin position="41"/>
        <end position="76"/>
    </location>
</feature>
<dbReference type="AlphaFoldDB" id="A0A0M0JTB4"/>
<feature type="coiled-coil region" evidence="4">
    <location>
        <begin position="330"/>
        <end position="386"/>
    </location>
</feature>
<dbReference type="CDD" id="cd00051">
    <property type="entry name" value="EFh"/>
    <property type="match status" value="1"/>
</dbReference>